<dbReference type="Proteomes" id="UP000824019">
    <property type="component" value="Unassembled WGS sequence"/>
</dbReference>
<keyword evidence="1" id="KW-0812">Transmembrane</keyword>
<proteinExistence type="predicted"/>
<evidence type="ECO:0008006" key="4">
    <source>
        <dbReference type="Google" id="ProtNLM"/>
    </source>
</evidence>
<keyword evidence="1" id="KW-1133">Transmembrane helix</keyword>
<comment type="caution">
    <text evidence="2">The sequence shown here is derived from an EMBL/GenBank/DDBJ whole genome shotgun (WGS) entry which is preliminary data.</text>
</comment>
<feature type="non-terminal residue" evidence="2">
    <location>
        <position position="1"/>
    </location>
</feature>
<evidence type="ECO:0000256" key="1">
    <source>
        <dbReference type="SAM" id="Phobius"/>
    </source>
</evidence>
<accession>A0A9E1BBR9</accession>
<evidence type="ECO:0000313" key="2">
    <source>
        <dbReference type="EMBL" id="MBS5831205.1"/>
    </source>
</evidence>
<evidence type="ECO:0000313" key="3">
    <source>
        <dbReference type="Proteomes" id="UP000824019"/>
    </source>
</evidence>
<reference evidence="2" key="1">
    <citation type="submission" date="2021-02" db="EMBL/GenBank/DDBJ databases">
        <title>Infant gut strain persistence is associated with maternal origin, phylogeny, and functional potential including surface adhesion and iron acquisition.</title>
        <authorList>
            <person name="Lou Y.C."/>
        </authorList>
    </citation>
    <scope>NUCLEOTIDE SEQUENCE</scope>
    <source>
        <strain evidence="2">L3_101_000G1_dasL3_101_000G1_concoct_7_sub</strain>
    </source>
</reference>
<keyword evidence="1" id="KW-0472">Membrane</keyword>
<feature type="transmembrane region" description="Helical" evidence="1">
    <location>
        <begin position="7"/>
        <end position="31"/>
    </location>
</feature>
<sequence length="72" mass="7838">PKLRGVFTFLTASVLSFASVLFTYFGVNFYLSGLHSYANGESFGISGLIYLILAALALLIAIAYRSRDIKVV</sequence>
<protein>
    <recommendedName>
        <fullName evidence="4">Cytochrome C biogenesis protein</fullName>
    </recommendedName>
</protein>
<dbReference type="EMBL" id="JAHAKR010000655">
    <property type="protein sequence ID" value="MBS5831205.1"/>
    <property type="molecule type" value="Genomic_DNA"/>
</dbReference>
<organism evidence="2 3">
    <name type="scientific">Campylobacter concisus</name>
    <dbReference type="NCBI Taxonomy" id="199"/>
    <lineage>
        <taxon>Bacteria</taxon>
        <taxon>Pseudomonadati</taxon>
        <taxon>Campylobacterota</taxon>
        <taxon>Epsilonproteobacteria</taxon>
        <taxon>Campylobacterales</taxon>
        <taxon>Campylobacteraceae</taxon>
        <taxon>Campylobacter</taxon>
    </lineage>
</organism>
<feature type="transmembrane region" description="Helical" evidence="1">
    <location>
        <begin position="43"/>
        <end position="64"/>
    </location>
</feature>
<gene>
    <name evidence="2" type="ORF">KIC69_10355</name>
</gene>
<name>A0A9E1BBR9_9BACT</name>
<dbReference type="AlphaFoldDB" id="A0A9E1BBR9"/>